<evidence type="ECO:0000313" key="1">
    <source>
        <dbReference type="EMBL" id="CAG6594861.1"/>
    </source>
</evidence>
<name>A0A8D8PAJ3_CULPI</name>
<accession>A0A8D8PAJ3</accession>
<organism evidence="1">
    <name type="scientific">Culex pipiens</name>
    <name type="common">House mosquito</name>
    <dbReference type="NCBI Taxonomy" id="7175"/>
    <lineage>
        <taxon>Eukaryota</taxon>
        <taxon>Metazoa</taxon>
        <taxon>Ecdysozoa</taxon>
        <taxon>Arthropoda</taxon>
        <taxon>Hexapoda</taxon>
        <taxon>Insecta</taxon>
        <taxon>Pterygota</taxon>
        <taxon>Neoptera</taxon>
        <taxon>Endopterygota</taxon>
        <taxon>Diptera</taxon>
        <taxon>Nematocera</taxon>
        <taxon>Culicoidea</taxon>
        <taxon>Culicidae</taxon>
        <taxon>Culicinae</taxon>
        <taxon>Culicini</taxon>
        <taxon>Culex</taxon>
        <taxon>Culex</taxon>
    </lineage>
</organism>
<sequence>MAREVFVAANVCARSELDNGEWTRSTNGGGDEEPTVQRFGDVRMHSDVPCSTRRRTVDLFGNHTSMYFRQNGCEYWGQFCRVPPPRRSSESRCSRKMLRSILLRS</sequence>
<proteinExistence type="predicted"/>
<reference evidence="1" key="1">
    <citation type="submission" date="2021-05" db="EMBL/GenBank/DDBJ databases">
        <authorList>
            <person name="Alioto T."/>
            <person name="Alioto T."/>
            <person name="Gomez Garrido J."/>
        </authorList>
    </citation>
    <scope>NUCLEOTIDE SEQUENCE</scope>
</reference>
<dbReference type="AlphaFoldDB" id="A0A8D8PAJ3"/>
<dbReference type="EMBL" id="HBUE01226934">
    <property type="protein sequence ID" value="CAG6542752.1"/>
    <property type="molecule type" value="Transcribed_RNA"/>
</dbReference>
<protein>
    <submittedName>
        <fullName evidence="1">(northern house mosquito) hypothetical protein</fullName>
    </submittedName>
</protein>
<dbReference type="EMBL" id="HBUE01333676">
    <property type="protein sequence ID" value="CAG6594861.1"/>
    <property type="molecule type" value="Transcribed_RNA"/>
</dbReference>